<sequence>GVFRLVMVISFHSPSVQASNHLQIRGRPPFSFETRQPSVLSGEIQAKLHQRL</sequence>
<gene>
    <name evidence="1" type="ORF">AVDCRST_MAG26-2821</name>
</gene>
<protein>
    <submittedName>
        <fullName evidence="1">Uncharacterized protein</fullName>
    </submittedName>
</protein>
<accession>A0A6J4J860</accession>
<evidence type="ECO:0000313" key="1">
    <source>
        <dbReference type="EMBL" id="CAA9271016.1"/>
    </source>
</evidence>
<feature type="non-terminal residue" evidence="1">
    <location>
        <position position="1"/>
    </location>
</feature>
<dbReference type="AlphaFoldDB" id="A0A6J4J860"/>
<proteinExistence type="predicted"/>
<organism evidence="1">
    <name type="scientific">uncultured Chloroflexia bacterium</name>
    <dbReference type="NCBI Taxonomy" id="1672391"/>
    <lineage>
        <taxon>Bacteria</taxon>
        <taxon>Bacillati</taxon>
        <taxon>Chloroflexota</taxon>
        <taxon>Chloroflexia</taxon>
        <taxon>environmental samples</taxon>
    </lineage>
</organism>
<feature type="non-terminal residue" evidence="1">
    <location>
        <position position="52"/>
    </location>
</feature>
<reference evidence="1" key="1">
    <citation type="submission" date="2020-02" db="EMBL/GenBank/DDBJ databases">
        <authorList>
            <person name="Meier V. D."/>
        </authorList>
    </citation>
    <scope>NUCLEOTIDE SEQUENCE</scope>
    <source>
        <strain evidence="1">AVDCRST_MAG26</strain>
    </source>
</reference>
<dbReference type="EMBL" id="CADCTK010000655">
    <property type="protein sequence ID" value="CAA9271016.1"/>
    <property type="molecule type" value="Genomic_DNA"/>
</dbReference>
<name>A0A6J4J860_9CHLR</name>